<keyword evidence="3" id="KW-1185">Reference proteome</keyword>
<gene>
    <name evidence="2" type="ORF">GGX14DRAFT_653836</name>
</gene>
<feature type="region of interest" description="Disordered" evidence="1">
    <location>
        <begin position="105"/>
        <end position="134"/>
    </location>
</feature>
<name>A0AAD6V565_9AGAR</name>
<comment type="caution">
    <text evidence="2">The sequence shown here is derived from an EMBL/GenBank/DDBJ whole genome shotgun (WGS) entry which is preliminary data.</text>
</comment>
<organism evidence="2 3">
    <name type="scientific">Mycena pura</name>
    <dbReference type="NCBI Taxonomy" id="153505"/>
    <lineage>
        <taxon>Eukaryota</taxon>
        <taxon>Fungi</taxon>
        <taxon>Dikarya</taxon>
        <taxon>Basidiomycota</taxon>
        <taxon>Agaricomycotina</taxon>
        <taxon>Agaricomycetes</taxon>
        <taxon>Agaricomycetidae</taxon>
        <taxon>Agaricales</taxon>
        <taxon>Marasmiineae</taxon>
        <taxon>Mycenaceae</taxon>
        <taxon>Mycena</taxon>
    </lineage>
</organism>
<accession>A0AAD6V565</accession>
<evidence type="ECO:0000313" key="3">
    <source>
        <dbReference type="Proteomes" id="UP001219525"/>
    </source>
</evidence>
<dbReference type="Proteomes" id="UP001219525">
    <property type="component" value="Unassembled WGS sequence"/>
</dbReference>
<sequence length="299" mass="31678">MYAGAVAAASSGFANRPPLAVPPSSSTFGGALNIEHALQARCGCCRGRHRQLSPANAVNTTLLRRSALAPASLTTTTVAHALHHPQACAPCGAGFCEHGRCASAKAVSPGRKGNTRGEQDTPSEREKDVKARRSADYSISVVPVTTDGGAAPPPHFILELASPTHGASSVSRHAGAGGQHEPDVRRSLSRWRVVLHKLPNDRAAGVRELFATGVEEDEEDPGTAVEEVGPRIGSAGRKKRLYYDTALGVARVDAFERQDLRGWRAVSCGGRRVLVPSSPWTRRRLRRAIVGSRRGGARA</sequence>
<feature type="compositionally biased region" description="Basic and acidic residues" evidence="1">
    <location>
        <begin position="115"/>
        <end position="134"/>
    </location>
</feature>
<protein>
    <submittedName>
        <fullName evidence="2">Uncharacterized protein</fullName>
    </submittedName>
</protein>
<dbReference type="AlphaFoldDB" id="A0AAD6V565"/>
<proteinExistence type="predicted"/>
<evidence type="ECO:0000313" key="2">
    <source>
        <dbReference type="EMBL" id="KAJ7202608.1"/>
    </source>
</evidence>
<reference evidence="2" key="1">
    <citation type="submission" date="2023-03" db="EMBL/GenBank/DDBJ databases">
        <title>Massive genome expansion in bonnet fungi (Mycena s.s.) driven by repeated elements and novel gene families across ecological guilds.</title>
        <authorList>
            <consortium name="Lawrence Berkeley National Laboratory"/>
            <person name="Harder C.B."/>
            <person name="Miyauchi S."/>
            <person name="Viragh M."/>
            <person name="Kuo A."/>
            <person name="Thoen E."/>
            <person name="Andreopoulos B."/>
            <person name="Lu D."/>
            <person name="Skrede I."/>
            <person name="Drula E."/>
            <person name="Henrissat B."/>
            <person name="Morin E."/>
            <person name="Kohler A."/>
            <person name="Barry K."/>
            <person name="LaButti K."/>
            <person name="Morin E."/>
            <person name="Salamov A."/>
            <person name="Lipzen A."/>
            <person name="Mereny Z."/>
            <person name="Hegedus B."/>
            <person name="Baldrian P."/>
            <person name="Stursova M."/>
            <person name="Weitz H."/>
            <person name="Taylor A."/>
            <person name="Grigoriev I.V."/>
            <person name="Nagy L.G."/>
            <person name="Martin F."/>
            <person name="Kauserud H."/>
        </authorList>
    </citation>
    <scope>NUCLEOTIDE SEQUENCE</scope>
    <source>
        <strain evidence="2">9144</strain>
    </source>
</reference>
<evidence type="ECO:0000256" key="1">
    <source>
        <dbReference type="SAM" id="MobiDB-lite"/>
    </source>
</evidence>
<dbReference type="EMBL" id="JARJCW010000054">
    <property type="protein sequence ID" value="KAJ7202608.1"/>
    <property type="molecule type" value="Genomic_DNA"/>
</dbReference>